<evidence type="ECO:0000256" key="1">
    <source>
        <dbReference type="SAM" id="MobiDB-lite"/>
    </source>
</evidence>
<dbReference type="EMBL" id="JAULUE010002063">
    <property type="protein sequence ID" value="KAK5880693.1"/>
    <property type="molecule type" value="Genomic_DNA"/>
</dbReference>
<keyword evidence="3" id="KW-1185">Reference proteome</keyword>
<feature type="region of interest" description="Disordered" evidence="1">
    <location>
        <begin position="1"/>
        <end position="50"/>
    </location>
</feature>
<comment type="caution">
    <text evidence="2">The sequence shown here is derived from an EMBL/GenBank/DDBJ whole genome shotgun (WGS) entry which is preliminary data.</text>
</comment>
<sequence>MSDPRTLLRDRPTASRCHHDEQVSPRRAGVTTTSSVTTTSRCHHDEQVSPRQEDVVTDVLARTDEFLQWSGWRGRLSVPYCMSAVVERQAPPLS</sequence>
<evidence type="ECO:0000313" key="2">
    <source>
        <dbReference type="EMBL" id="KAK5880693.1"/>
    </source>
</evidence>
<dbReference type="Proteomes" id="UP001335648">
    <property type="component" value="Unassembled WGS sequence"/>
</dbReference>
<dbReference type="AlphaFoldDB" id="A0AAN8B8R8"/>
<feature type="compositionally biased region" description="Basic and acidic residues" evidence="1">
    <location>
        <begin position="1"/>
        <end position="24"/>
    </location>
</feature>
<evidence type="ECO:0000313" key="3">
    <source>
        <dbReference type="Proteomes" id="UP001335648"/>
    </source>
</evidence>
<gene>
    <name evidence="2" type="ORF">CesoFtcFv8_021574</name>
</gene>
<reference evidence="2 3" key="1">
    <citation type="journal article" date="2023" name="Mol. Biol. Evol.">
        <title>Genomics of Secondarily Temperate Adaptation in the Only Non-Antarctic Icefish.</title>
        <authorList>
            <person name="Rivera-Colon A.G."/>
            <person name="Rayamajhi N."/>
            <person name="Minhas B.F."/>
            <person name="Madrigal G."/>
            <person name="Bilyk K.T."/>
            <person name="Yoon V."/>
            <person name="Hune M."/>
            <person name="Gregory S."/>
            <person name="Cheng C.H.C."/>
            <person name="Catchen J.M."/>
        </authorList>
    </citation>
    <scope>NUCLEOTIDE SEQUENCE [LARGE SCALE GENOMIC DNA]</scope>
    <source>
        <strain evidence="2">JC2023a</strain>
    </source>
</reference>
<accession>A0AAN8B8R8</accession>
<protein>
    <submittedName>
        <fullName evidence="2">Uncharacterized protein</fullName>
    </submittedName>
</protein>
<name>A0AAN8B8R8_9TELE</name>
<proteinExistence type="predicted"/>
<feature type="compositionally biased region" description="Low complexity" evidence="1">
    <location>
        <begin position="30"/>
        <end position="40"/>
    </location>
</feature>
<organism evidence="2 3">
    <name type="scientific">Champsocephalus esox</name>
    <name type="common">pike icefish</name>
    <dbReference type="NCBI Taxonomy" id="159716"/>
    <lineage>
        <taxon>Eukaryota</taxon>
        <taxon>Metazoa</taxon>
        <taxon>Chordata</taxon>
        <taxon>Craniata</taxon>
        <taxon>Vertebrata</taxon>
        <taxon>Euteleostomi</taxon>
        <taxon>Actinopterygii</taxon>
        <taxon>Neopterygii</taxon>
        <taxon>Teleostei</taxon>
        <taxon>Neoteleostei</taxon>
        <taxon>Acanthomorphata</taxon>
        <taxon>Eupercaria</taxon>
        <taxon>Perciformes</taxon>
        <taxon>Notothenioidei</taxon>
        <taxon>Channichthyidae</taxon>
        <taxon>Champsocephalus</taxon>
    </lineage>
</organism>